<dbReference type="NCBIfam" id="NF033819">
    <property type="entry name" value="IS66_TnpB"/>
    <property type="match status" value="1"/>
</dbReference>
<sequence length="118" mass="13938">MLALSDAFRYFLYSKPADMRKSFYSLAALVREELHHDPLTGDIFIFLSRRRHHIKLLRWEGDGFALYSKRLERGSYELPKGGDENSFLISHKELLLVLQGISLQQIKYRKRYSRKMAS</sequence>
<dbReference type="AlphaFoldDB" id="A0A9X2XQ80"/>
<protein>
    <submittedName>
        <fullName evidence="1">IS66 family insertion sequence element accessory protein TnpB</fullName>
    </submittedName>
</protein>
<organism evidence="1 2">
    <name type="scientific">Paraflavisolibacter caeni</name>
    <dbReference type="NCBI Taxonomy" id="2982496"/>
    <lineage>
        <taxon>Bacteria</taxon>
        <taxon>Pseudomonadati</taxon>
        <taxon>Bacteroidota</taxon>
        <taxon>Chitinophagia</taxon>
        <taxon>Chitinophagales</taxon>
        <taxon>Chitinophagaceae</taxon>
        <taxon>Paraflavisolibacter</taxon>
    </lineage>
</organism>
<dbReference type="PANTHER" id="PTHR36455:SF1">
    <property type="entry name" value="BLR8292 PROTEIN"/>
    <property type="match status" value="1"/>
</dbReference>
<gene>
    <name evidence="1" type="primary">tnpB</name>
    <name evidence="1" type="ORF">OCK74_27775</name>
</gene>
<dbReference type="InterPro" id="IPR008878">
    <property type="entry name" value="Transposase_IS66_Orf2"/>
</dbReference>
<reference evidence="1" key="2">
    <citation type="submission" date="2023-04" db="EMBL/GenBank/DDBJ databases">
        <title>Paracnuella aquatica gen. nov., sp. nov., a member of the family Chitinophagaceae isolated from a hot spring.</title>
        <authorList>
            <person name="Wang C."/>
        </authorList>
    </citation>
    <scope>NUCLEOTIDE SEQUENCE</scope>
    <source>
        <strain evidence="1">LB-8</strain>
    </source>
</reference>
<comment type="caution">
    <text evidence="1">The sequence shown here is derived from an EMBL/GenBank/DDBJ whole genome shotgun (WGS) entry which is preliminary data.</text>
</comment>
<dbReference type="RefSeq" id="WP_279300377.1">
    <property type="nucleotide sequence ID" value="NZ_JAOTIF010000066.1"/>
</dbReference>
<evidence type="ECO:0000313" key="1">
    <source>
        <dbReference type="EMBL" id="MCU7552944.1"/>
    </source>
</evidence>
<keyword evidence="2" id="KW-1185">Reference proteome</keyword>
<reference evidence="1" key="1">
    <citation type="submission" date="2022-09" db="EMBL/GenBank/DDBJ databases">
        <authorList>
            <person name="Yuan C."/>
            <person name="Ke Z."/>
        </authorList>
    </citation>
    <scope>NUCLEOTIDE SEQUENCE</scope>
    <source>
        <strain evidence="1">LB-8</strain>
    </source>
</reference>
<dbReference type="Proteomes" id="UP001155483">
    <property type="component" value="Unassembled WGS sequence"/>
</dbReference>
<proteinExistence type="predicted"/>
<dbReference type="EMBL" id="JAOTIF010000066">
    <property type="protein sequence ID" value="MCU7552944.1"/>
    <property type="molecule type" value="Genomic_DNA"/>
</dbReference>
<dbReference type="PANTHER" id="PTHR36455">
    <property type="match status" value="1"/>
</dbReference>
<name>A0A9X2XQ80_9BACT</name>
<evidence type="ECO:0000313" key="2">
    <source>
        <dbReference type="Proteomes" id="UP001155483"/>
    </source>
</evidence>
<dbReference type="Pfam" id="PF05717">
    <property type="entry name" value="TnpB_IS66"/>
    <property type="match status" value="1"/>
</dbReference>
<accession>A0A9X2XQ80</accession>